<organism evidence="1 2">
    <name type="scientific">Monilinia fructicola</name>
    <name type="common">Brown rot fungus</name>
    <name type="synonym">Ciboria fructicola</name>
    <dbReference type="NCBI Taxonomy" id="38448"/>
    <lineage>
        <taxon>Eukaryota</taxon>
        <taxon>Fungi</taxon>
        <taxon>Dikarya</taxon>
        <taxon>Ascomycota</taxon>
        <taxon>Pezizomycotina</taxon>
        <taxon>Leotiomycetes</taxon>
        <taxon>Helotiales</taxon>
        <taxon>Sclerotiniaceae</taxon>
        <taxon>Monilinia</taxon>
    </lineage>
</organism>
<evidence type="ECO:0000313" key="2">
    <source>
        <dbReference type="Proteomes" id="UP000322873"/>
    </source>
</evidence>
<protein>
    <submittedName>
        <fullName evidence="1">Uncharacterized protein</fullName>
    </submittedName>
</protein>
<accession>A0A5M9JEE7</accession>
<dbReference type="Proteomes" id="UP000322873">
    <property type="component" value="Unassembled WGS sequence"/>
</dbReference>
<keyword evidence="2" id="KW-1185">Reference proteome</keyword>
<dbReference type="EMBL" id="VICG01000012">
    <property type="protein sequence ID" value="KAA8566733.1"/>
    <property type="molecule type" value="Genomic_DNA"/>
</dbReference>
<proteinExistence type="predicted"/>
<sequence>MVQIVPSPVDIYFFYILFSSHVDYWRRYIHTYIHTYVRTYCIVLFSCAAINQSVNQSLTHYIPTHLPTYYSHTHHPKSETGTKNLPLHVPSVPCNLIESSGKQLSERQHYNSPRFKHTRGLTCASYRTIIFICTVASWSERKREGEREREREILFKLLNYHSTPLELHWKIFVSRLFEDTIEVKVVRFGFAYWSRTSLRFSERYRSTQFTFERSTTRTQTHHANQNHGLNTLFLLGRLSRAIHSPPNAHAHQIPLATLATQHLDTHHANRIIDHPRNSRVLPRRAEPAAPWGTMVFPLLDRIRDARRHFLGHDALVNLAATITAWDCDIRVLHPVCVVVRGIDRLVYSAVGTYRFREWQLQLVCYGGSAEWSDDEHVGLVGTEVYLSELDCGVGVPVDWGDFLVLDDDYESENRIRGVWDMNGSTNRGYDTRRDTIEFTTDETRVIVLHLHGV</sequence>
<reference evidence="1 2" key="1">
    <citation type="submission" date="2019-06" db="EMBL/GenBank/DDBJ databases">
        <title>Genome Sequence of the Brown Rot Fungal Pathogen Monilinia fructicola.</title>
        <authorList>
            <person name="De Miccolis Angelini R.M."/>
            <person name="Landi L."/>
            <person name="Abate D."/>
            <person name="Pollastro S."/>
            <person name="Romanazzi G."/>
            <person name="Faretra F."/>
        </authorList>
    </citation>
    <scope>NUCLEOTIDE SEQUENCE [LARGE SCALE GENOMIC DNA]</scope>
    <source>
        <strain evidence="1 2">Mfrc123</strain>
    </source>
</reference>
<dbReference type="AlphaFoldDB" id="A0A5M9JEE7"/>
<gene>
    <name evidence="1" type="ORF">EYC84_009263</name>
</gene>
<comment type="caution">
    <text evidence="1">The sequence shown here is derived from an EMBL/GenBank/DDBJ whole genome shotgun (WGS) entry which is preliminary data.</text>
</comment>
<evidence type="ECO:0000313" key="1">
    <source>
        <dbReference type="EMBL" id="KAA8566733.1"/>
    </source>
</evidence>
<name>A0A5M9JEE7_MONFR</name>